<feature type="transmembrane region" description="Helical" evidence="4">
    <location>
        <begin position="340"/>
        <end position="359"/>
    </location>
</feature>
<comment type="caution">
    <text evidence="6">The sequence shown here is derived from an EMBL/GenBank/DDBJ whole genome shotgun (WGS) entry which is preliminary data.</text>
</comment>
<feature type="domain" description="Major facilitator superfamily (MFS) profile" evidence="5">
    <location>
        <begin position="7"/>
        <end position="391"/>
    </location>
</feature>
<dbReference type="Gene3D" id="1.20.1250.20">
    <property type="entry name" value="MFS general substrate transporter like domains"/>
    <property type="match status" value="2"/>
</dbReference>
<feature type="transmembrane region" description="Helical" evidence="4">
    <location>
        <begin position="9"/>
        <end position="29"/>
    </location>
</feature>
<feature type="transmembrane region" description="Helical" evidence="4">
    <location>
        <begin position="216"/>
        <end position="236"/>
    </location>
</feature>
<feature type="transmembrane region" description="Helical" evidence="4">
    <location>
        <begin position="41"/>
        <end position="64"/>
    </location>
</feature>
<evidence type="ECO:0000313" key="7">
    <source>
        <dbReference type="Proteomes" id="UP000053038"/>
    </source>
</evidence>
<dbReference type="Pfam" id="PF07690">
    <property type="entry name" value="MFS_1"/>
    <property type="match status" value="1"/>
</dbReference>
<dbReference type="AlphaFoldDB" id="A0A7V8IG60"/>
<feature type="transmembrane region" description="Helical" evidence="4">
    <location>
        <begin position="281"/>
        <end position="299"/>
    </location>
</feature>
<dbReference type="PROSITE" id="PS50850">
    <property type="entry name" value="MFS"/>
    <property type="match status" value="1"/>
</dbReference>
<dbReference type="InterPro" id="IPR036259">
    <property type="entry name" value="MFS_trans_sf"/>
</dbReference>
<dbReference type="EMBL" id="JSXC01000056">
    <property type="protein sequence ID" value="KHN49577.1"/>
    <property type="molecule type" value="Genomic_DNA"/>
</dbReference>
<dbReference type="PANTHER" id="PTHR11360">
    <property type="entry name" value="MONOCARBOXYLATE TRANSPORTER"/>
    <property type="match status" value="1"/>
</dbReference>
<feature type="transmembrane region" description="Helical" evidence="4">
    <location>
        <begin position="365"/>
        <end position="386"/>
    </location>
</feature>
<feature type="transmembrane region" description="Helical" evidence="4">
    <location>
        <begin position="132"/>
        <end position="153"/>
    </location>
</feature>
<dbReference type="FunFam" id="1.20.1250.20:FF:000166">
    <property type="entry name" value="Inner membrane protein YhjX"/>
    <property type="match status" value="1"/>
</dbReference>
<proteinExistence type="predicted"/>
<evidence type="ECO:0000256" key="4">
    <source>
        <dbReference type="SAM" id="Phobius"/>
    </source>
</evidence>
<keyword evidence="1 4" id="KW-0812">Transmembrane</keyword>
<reference evidence="6 7" key="1">
    <citation type="submission" date="2014-10" db="EMBL/GenBank/DDBJ databases">
        <title>Genome sequence of Pectobacterium carotovorum M022.</title>
        <authorList>
            <person name="Chan K.-G."/>
            <person name="Tan W.-S."/>
        </authorList>
    </citation>
    <scope>NUCLEOTIDE SEQUENCE [LARGE SCALE GENOMIC DNA]</scope>
    <source>
        <strain evidence="6 7">M022</strain>
    </source>
</reference>
<dbReference type="Proteomes" id="UP000053038">
    <property type="component" value="Unassembled WGS sequence"/>
</dbReference>
<accession>A0A7V8IG60</accession>
<feature type="transmembrane region" description="Helical" evidence="4">
    <location>
        <begin position="305"/>
        <end position="328"/>
    </location>
</feature>
<dbReference type="GO" id="GO:0022857">
    <property type="term" value="F:transmembrane transporter activity"/>
    <property type="evidence" value="ECO:0007669"/>
    <property type="project" value="InterPro"/>
</dbReference>
<sequence>MNTKPVNRGLIVLGTIITQMGLGTIYTWSLFNQPLVDKFGWTLSAVATTFSITSFCLAFATLFAGKFQERIGLRRLTMIAGIALGAGLMASAVSPSLTLIYLLMGVVVGFADGTAYITTLSNLIKWFPNRKGLIAGISVGAFGTGSLLFKYVNSFLIAEVGVSEAFFYWGIIVMAMILVGSSLLKEPAAAPVQKAAVQGQARDFSLAEMLATKESYLLFIIFFTACMSGLYLIGIVKDIGVQMAGMDMATAANAVSAIAIFNTVGRIVLGALSDNVGRMRVISFTLFVTILAVSVMTFLPLNPLLFFICVSAIAFCFGGNITVFPAIVGDFFGLKNHSKNYGVIYQGFGIGALSGSFIAAQLGGFQATFTAIIIMSVVSLLITLWIKPPKHQPAVAAMRADMTPAQS</sequence>
<feature type="transmembrane region" description="Helical" evidence="4">
    <location>
        <begin position="165"/>
        <end position="184"/>
    </location>
</feature>
<feature type="transmembrane region" description="Helical" evidence="4">
    <location>
        <begin position="99"/>
        <end position="120"/>
    </location>
</feature>
<dbReference type="CDD" id="cd17353">
    <property type="entry name" value="MFS_OFA_like"/>
    <property type="match status" value="1"/>
</dbReference>
<gene>
    <name evidence="6" type="ORF">OI69_17475</name>
</gene>
<dbReference type="PANTHER" id="PTHR11360:SF317">
    <property type="entry name" value="MAJOR FACILITATOR SUPERFAMILY (MFS) PROFILE DOMAIN-CONTAINING PROTEIN-RELATED"/>
    <property type="match status" value="1"/>
</dbReference>
<dbReference type="RefSeq" id="WP_039353458.1">
    <property type="nucleotide sequence ID" value="NZ_JSXC01000056.1"/>
</dbReference>
<protein>
    <submittedName>
        <fullName evidence="6">Membrane protein</fullName>
    </submittedName>
</protein>
<organism evidence="6 7">
    <name type="scientific">Pectobacterium fontis</name>
    <dbReference type="NCBI Taxonomy" id="2558042"/>
    <lineage>
        <taxon>Bacteria</taxon>
        <taxon>Pseudomonadati</taxon>
        <taxon>Pseudomonadota</taxon>
        <taxon>Gammaproteobacteria</taxon>
        <taxon>Enterobacterales</taxon>
        <taxon>Pectobacteriaceae</taxon>
        <taxon>Pectobacterium</taxon>
    </lineage>
</organism>
<keyword evidence="2 4" id="KW-1133">Transmembrane helix</keyword>
<keyword evidence="3 4" id="KW-0472">Membrane</keyword>
<dbReference type="InterPro" id="IPR050327">
    <property type="entry name" value="Proton-linked_MCT"/>
</dbReference>
<evidence type="ECO:0000256" key="3">
    <source>
        <dbReference type="ARBA" id="ARBA00023136"/>
    </source>
</evidence>
<name>A0A7V8IG60_9GAMM</name>
<feature type="transmembrane region" description="Helical" evidence="4">
    <location>
        <begin position="76"/>
        <end position="93"/>
    </location>
</feature>
<evidence type="ECO:0000313" key="6">
    <source>
        <dbReference type="EMBL" id="KHN49577.1"/>
    </source>
</evidence>
<keyword evidence="7" id="KW-1185">Reference proteome</keyword>
<evidence type="ECO:0000256" key="1">
    <source>
        <dbReference type="ARBA" id="ARBA00022692"/>
    </source>
</evidence>
<dbReference type="InterPro" id="IPR020846">
    <property type="entry name" value="MFS_dom"/>
</dbReference>
<dbReference type="SUPFAM" id="SSF103473">
    <property type="entry name" value="MFS general substrate transporter"/>
    <property type="match status" value="1"/>
</dbReference>
<dbReference type="OrthoDB" id="9793415at2"/>
<dbReference type="InterPro" id="IPR011701">
    <property type="entry name" value="MFS"/>
</dbReference>
<dbReference type="FunFam" id="1.20.1250.20:FF:000194">
    <property type="entry name" value="Inner membrane protein yhjX"/>
    <property type="match status" value="1"/>
</dbReference>
<evidence type="ECO:0000256" key="2">
    <source>
        <dbReference type="ARBA" id="ARBA00022989"/>
    </source>
</evidence>
<evidence type="ECO:0000259" key="5">
    <source>
        <dbReference type="PROSITE" id="PS50850"/>
    </source>
</evidence>
<feature type="transmembrane region" description="Helical" evidence="4">
    <location>
        <begin position="248"/>
        <end position="269"/>
    </location>
</feature>